<dbReference type="InterPro" id="IPR001160">
    <property type="entry name" value="Peptidase_M20C"/>
</dbReference>
<keyword evidence="6" id="KW-0862">Zinc</keyword>
<proteinExistence type="inferred from homology"/>
<evidence type="ECO:0000256" key="17">
    <source>
        <dbReference type="ARBA" id="ARBA00078074"/>
    </source>
</evidence>
<dbReference type="EC" id="3.4.13.18" evidence="10"/>
<comment type="cofactor">
    <cofactor evidence="2">
        <name>Zn(2+)</name>
        <dbReference type="ChEBI" id="CHEBI:29105"/>
    </cofactor>
</comment>
<dbReference type="SUPFAM" id="SSF55031">
    <property type="entry name" value="Bacterial exopeptidase dimerisation domain"/>
    <property type="match status" value="1"/>
</dbReference>
<evidence type="ECO:0000256" key="16">
    <source>
        <dbReference type="ARBA" id="ARBA00077688"/>
    </source>
</evidence>
<keyword evidence="7" id="KW-0482">Metalloprotease</keyword>
<feature type="domain" description="Peptidase M20 dimerisation" evidence="18">
    <location>
        <begin position="203"/>
        <end position="286"/>
    </location>
</feature>
<dbReference type="SUPFAM" id="SSF53187">
    <property type="entry name" value="Zn-dependent exopeptidases"/>
    <property type="match status" value="1"/>
</dbReference>
<protein>
    <recommendedName>
        <fullName evidence="13">Cytosol non-specific dipeptidase</fullName>
        <ecNumber evidence="10">3.4.13.18</ecNumber>
    </recommendedName>
    <alternativeName>
        <fullName evidence="16">Aminoacyl-histidine dipeptidase</fullName>
    </alternativeName>
    <alternativeName>
        <fullName evidence="15">Beta-alanyl-histidine dipeptidase</fullName>
    </alternativeName>
    <alternativeName>
        <fullName evidence="14">Carnosinase</fullName>
    </alternativeName>
    <alternativeName>
        <fullName evidence="11">Peptidase D</fullName>
    </alternativeName>
    <alternativeName>
        <fullName evidence="17">Xaa-His dipeptidase</fullName>
    </alternativeName>
</protein>
<evidence type="ECO:0000313" key="19">
    <source>
        <dbReference type="EMBL" id="HIZ86437.1"/>
    </source>
</evidence>
<dbReference type="PIRSF" id="PIRSF016599">
    <property type="entry name" value="Xaa-His_dipept"/>
    <property type="match status" value="1"/>
</dbReference>
<dbReference type="CDD" id="cd03890">
    <property type="entry name" value="M20_pepD"/>
    <property type="match status" value="1"/>
</dbReference>
<evidence type="ECO:0000256" key="13">
    <source>
        <dbReference type="ARBA" id="ARBA00071271"/>
    </source>
</evidence>
<evidence type="ECO:0000256" key="8">
    <source>
        <dbReference type="ARBA" id="ARBA00023285"/>
    </source>
</evidence>
<dbReference type="Pfam" id="PF01546">
    <property type="entry name" value="Peptidase_M20"/>
    <property type="match status" value="1"/>
</dbReference>
<comment type="cofactor">
    <cofactor evidence="1">
        <name>Co(2+)</name>
        <dbReference type="ChEBI" id="CHEBI:48828"/>
    </cofactor>
</comment>
<evidence type="ECO:0000313" key="20">
    <source>
        <dbReference type="Proteomes" id="UP000824115"/>
    </source>
</evidence>
<evidence type="ECO:0000259" key="18">
    <source>
        <dbReference type="Pfam" id="PF07687"/>
    </source>
</evidence>
<dbReference type="PANTHER" id="PTHR43501:SF1">
    <property type="entry name" value="CYTOSOL NON-SPECIFIC DIPEPTIDASE"/>
    <property type="match status" value="1"/>
</dbReference>
<comment type="similarity">
    <text evidence="12">Belongs to the peptidase M20C family.</text>
</comment>
<dbReference type="AlphaFoldDB" id="A0A9D2KBM0"/>
<keyword evidence="8" id="KW-0170">Cobalt</keyword>
<comment type="caution">
    <text evidence="19">The sequence shown here is derived from an EMBL/GenBank/DDBJ whole genome shotgun (WGS) entry which is preliminary data.</text>
</comment>
<evidence type="ECO:0000256" key="7">
    <source>
        <dbReference type="ARBA" id="ARBA00023049"/>
    </source>
</evidence>
<evidence type="ECO:0000256" key="1">
    <source>
        <dbReference type="ARBA" id="ARBA00001941"/>
    </source>
</evidence>
<evidence type="ECO:0000256" key="14">
    <source>
        <dbReference type="ARBA" id="ARBA00075285"/>
    </source>
</evidence>
<evidence type="ECO:0000256" key="12">
    <source>
        <dbReference type="ARBA" id="ARBA00061423"/>
    </source>
</evidence>
<dbReference type="InterPro" id="IPR036264">
    <property type="entry name" value="Bact_exopeptidase_dim_dom"/>
</dbReference>
<sequence length="479" mass="51968">MTSEQVLAHFRQILTIPRESGHEEHIIAWLQKFAADRNMDCKTDEAGNVLITIPATPGREDSPTIILQSHSDMVCEKNSGVEHDFSKDPIKAVVENGWLIAKDTTLGADCGIGIAAELAVLEDKNLPHGKIECLFTTSEETGLDGAFALKSDFLTGSILLNLDSEDEGELFIGCAGGIDTTAKFKYSPVPVPDGAVCVKAGFCGGIGGHSGDDIDKGRSNAVQSLARFLYRAYKKFGFTLCSIDGGNKRNAIAREAYAVIAARPEDITAIKELHLEILTELKDEYSVTDPDIAPIWEEGMAVPENAVDDRTAFNFIRALHSVPHGVMAMSAEVKGLVETSSNLASVKMLEGNIIRIGTSQRSSTNSARRNAADRIEAAFSVAGAEVTHESEYPGWKPSLKSHILEVCKSSYRRLFGKDPVVRAIHAGLECGLFLDKYPHLDMISFGPTLRGVHAPGERLDLASLDKFVLLLEDVIKQCK</sequence>
<dbReference type="FunFam" id="3.40.630.10:FF:000015">
    <property type="entry name" value="Aminoacyl-histidine dipeptidase PepD"/>
    <property type="match status" value="1"/>
</dbReference>
<dbReference type="EMBL" id="DXAW01000139">
    <property type="protein sequence ID" value="HIZ86437.1"/>
    <property type="molecule type" value="Genomic_DNA"/>
</dbReference>
<evidence type="ECO:0000256" key="9">
    <source>
        <dbReference type="ARBA" id="ARBA00036421"/>
    </source>
</evidence>
<dbReference type="GO" id="GO:0006508">
    <property type="term" value="P:proteolysis"/>
    <property type="evidence" value="ECO:0007669"/>
    <property type="project" value="UniProtKB-KW"/>
</dbReference>
<dbReference type="PRINTS" id="PR00934">
    <property type="entry name" value="XHISDIPTASE"/>
</dbReference>
<dbReference type="NCBIfam" id="TIGR01893">
    <property type="entry name" value="aa-his-dipept"/>
    <property type="match status" value="1"/>
</dbReference>
<organism evidence="19 20">
    <name type="scientific">Candidatus Coprenecus stercoravium</name>
    <dbReference type="NCBI Taxonomy" id="2840735"/>
    <lineage>
        <taxon>Bacteria</taxon>
        <taxon>Pseudomonadati</taxon>
        <taxon>Bacteroidota</taxon>
        <taxon>Bacteroidia</taxon>
        <taxon>Bacteroidales</taxon>
        <taxon>Rikenellaceae</taxon>
        <taxon>Rikenellaceae incertae sedis</taxon>
        <taxon>Candidatus Coprenecus</taxon>
    </lineage>
</organism>
<keyword evidence="4" id="KW-0479">Metal-binding</keyword>
<dbReference type="Gene3D" id="3.40.630.10">
    <property type="entry name" value="Zn peptidases"/>
    <property type="match status" value="2"/>
</dbReference>
<dbReference type="InterPro" id="IPR011650">
    <property type="entry name" value="Peptidase_M20_dimer"/>
</dbReference>
<dbReference type="Pfam" id="PF07687">
    <property type="entry name" value="M20_dimer"/>
    <property type="match status" value="1"/>
</dbReference>
<dbReference type="GO" id="GO:0046872">
    <property type="term" value="F:metal ion binding"/>
    <property type="evidence" value="ECO:0007669"/>
    <property type="project" value="UniProtKB-KW"/>
</dbReference>
<keyword evidence="5" id="KW-0378">Hydrolase</keyword>
<evidence type="ECO:0000256" key="15">
    <source>
        <dbReference type="ARBA" id="ARBA00076004"/>
    </source>
</evidence>
<evidence type="ECO:0000256" key="10">
    <source>
        <dbReference type="ARBA" id="ARBA00038976"/>
    </source>
</evidence>
<evidence type="ECO:0000256" key="4">
    <source>
        <dbReference type="ARBA" id="ARBA00022723"/>
    </source>
</evidence>
<evidence type="ECO:0000256" key="5">
    <source>
        <dbReference type="ARBA" id="ARBA00022801"/>
    </source>
</evidence>
<accession>A0A9D2KBM0</accession>
<dbReference type="FunFam" id="3.40.630.10:FF:000018">
    <property type="entry name" value="Aminoacyl-histidine dipeptidase PepD"/>
    <property type="match status" value="1"/>
</dbReference>
<reference evidence="19" key="1">
    <citation type="journal article" date="2021" name="PeerJ">
        <title>Extensive microbial diversity within the chicken gut microbiome revealed by metagenomics and culture.</title>
        <authorList>
            <person name="Gilroy R."/>
            <person name="Ravi A."/>
            <person name="Getino M."/>
            <person name="Pursley I."/>
            <person name="Horton D.L."/>
            <person name="Alikhan N.F."/>
            <person name="Baker D."/>
            <person name="Gharbi K."/>
            <person name="Hall N."/>
            <person name="Watson M."/>
            <person name="Adriaenssens E.M."/>
            <person name="Foster-Nyarko E."/>
            <person name="Jarju S."/>
            <person name="Secka A."/>
            <person name="Antonio M."/>
            <person name="Oren A."/>
            <person name="Chaudhuri R.R."/>
            <person name="La Ragione R."/>
            <person name="Hildebrand F."/>
            <person name="Pallen M.J."/>
        </authorList>
    </citation>
    <scope>NUCLEOTIDE SEQUENCE</scope>
    <source>
        <strain evidence="19">Gambia16-554</strain>
    </source>
</reference>
<dbReference type="GO" id="GO:0070573">
    <property type="term" value="F:metallodipeptidase activity"/>
    <property type="evidence" value="ECO:0007669"/>
    <property type="project" value="TreeGrafter"/>
</dbReference>
<evidence type="ECO:0000256" key="11">
    <source>
        <dbReference type="ARBA" id="ARBA00044252"/>
    </source>
</evidence>
<dbReference type="GO" id="GO:0005829">
    <property type="term" value="C:cytosol"/>
    <property type="evidence" value="ECO:0007669"/>
    <property type="project" value="TreeGrafter"/>
</dbReference>
<dbReference type="InterPro" id="IPR002933">
    <property type="entry name" value="Peptidase_M20"/>
</dbReference>
<dbReference type="Proteomes" id="UP000824115">
    <property type="component" value="Unassembled WGS sequence"/>
</dbReference>
<name>A0A9D2KBM0_9BACT</name>
<reference evidence="19" key="2">
    <citation type="submission" date="2021-04" db="EMBL/GenBank/DDBJ databases">
        <authorList>
            <person name="Gilroy R."/>
        </authorList>
    </citation>
    <scope>NUCLEOTIDE SEQUENCE</scope>
    <source>
        <strain evidence="19">Gambia16-554</strain>
    </source>
</reference>
<evidence type="ECO:0000256" key="3">
    <source>
        <dbReference type="ARBA" id="ARBA00022670"/>
    </source>
</evidence>
<evidence type="ECO:0000256" key="2">
    <source>
        <dbReference type="ARBA" id="ARBA00001947"/>
    </source>
</evidence>
<keyword evidence="3" id="KW-0645">Protease</keyword>
<dbReference type="PANTHER" id="PTHR43501">
    <property type="entry name" value="CYTOSOL NON-SPECIFIC DIPEPTIDASE"/>
    <property type="match status" value="1"/>
</dbReference>
<gene>
    <name evidence="19" type="ORF">IAC04_08095</name>
</gene>
<comment type="catalytic activity">
    <reaction evidence="9">
        <text>Hydrolysis of dipeptides, preferentially hydrophobic dipeptides including prolyl amino acids.</text>
        <dbReference type="EC" id="3.4.13.18"/>
    </reaction>
</comment>
<evidence type="ECO:0000256" key="6">
    <source>
        <dbReference type="ARBA" id="ARBA00022833"/>
    </source>
</evidence>